<gene>
    <name evidence="2" type="ORF">ACFSBH_15815</name>
</gene>
<dbReference type="RefSeq" id="WP_379598510.1">
    <property type="nucleotide sequence ID" value="NZ_JBHUDE010000147.1"/>
</dbReference>
<evidence type="ECO:0000259" key="1">
    <source>
        <dbReference type="Pfam" id="PF03819"/>
    </source>
</evidence>
<keyword evidence="3" id="KW-1185">Reference proteome</keyword>
<dbReference type="Proteomes" id="UP001597221">
    <property type="component" value="Unassembled WGS sequence"/>
</dbReference>
<dbReference type="Pfam" id="PF03819">
    <property type="entry name" value="MazG"/>
    <property type="match status" value="1"/>
</dbReference>
<dbReference type="Gene3D" id="1.10.287.1080">
    <property type="entry name" value="MazG-like"/>
    <property type="match status" value="1"/>
</dbReference>
<accession>A0ABW4HVA8</accession>
<sequence length="121" mass="13931">MENDKQLTFDELQRYLALKYSGGHTSSALFMKLVEEIGEVAEVLNQLEGRKENTEKTSLEKELVDVIHYVVAIASINHIDLTNAIIEKDREAAIKYNHSPNLEEFLEVKHKEYKSPVESHF</sequence>
<protein>
    <submittedName>
        <fullName evidence="2">MazG nucleotide pyrophosphohydrolase domain-containing protein</fullName>
    </submittedName>
</protein>
<reference evidence="3" key="1">
    <citation type="journal article" date="2019" name="Int. J. Syst. Evol. Microbiol.">
        <title>The Global Catalogue of Microorganisms (GCM) 10K type strain sequencing project: providing services to taxonomists for standard genome sequencing and annotation.</title>
        <authorList>
            <consortium name="The Broad Institute Genomics Platform"/>
            <consortium name="The Broad Institute Genome Sequencing Center for Infectious Disease"/>
            <person name="Wu L."/>
            <person name="Ma J."/>
        </authorList>
    </citation>
    <scope>NUCLEOTIDE SEQUENCE [LARGE SCALE GENOMIC DNA]</scope>
    <source>
        <strain evidence="3">CGMCC 1.12376</strain>
    </source>
</reference>
<proteinExistence type="predicted"/>
<feature type="domain" description="NTP pyrophosphohydrolase MazG-like" evidence="1">
    <location>
        <begin position="25"/>
        <end position="85"/>
    </location>
</feature>
<dbReference type="InterPro" id="IPR004518">
    <property type="entry name" value="MazG-like_dom"/>
</dbReference>
<name>A0ABW4HVA8_9BACI</name>
<dbReference type="SUPFAM" id="SSF101386">
    <property type="entry name" value="all-alpha NTP pyrophosphatases"/>
    <property type="match status" value="1"/>
</dbReference>
<evidence type="ECO:0000313" key="2">
    <source>
        <dbReference type="EMBL" id="MFD1609082.1"/>
    </source>
</evidence>
<evidence type="ECO:0000313" key="3">
    <source>
        <dbReference type="Proteomes" id="UP001597221"/>
    </source>
</evidence>
<organism evidence="2 3">
    <name type="scientific">Oceanobacillus luteolus</name>
    <dbReference type="NCBI Taxonomy" id="1274358"/>
    <lineage>
        <taxon>Bacteria</taxon>
        <taxon>Bacillati</taxon>
        <taxon>Bacillota</taxon>
        <taxon>Bacilli</taxon>
        <taxon>Bacillales</taxon>
        <taxon>Bacillaceae</taxon>
        <taxon>Oceanobacillus</taxon>
    </lineage>
</organism>
<comment type="caution">
    <text evidence="2">The sequence shown here is derived from an EMBL/GenBank/DDBJ whole genome shotgun (WGS) entry which is preliminary data.</text>
</comment>
<dbReference type="EMBL" id="JBHUDE010000147">
    <property type="protein sequence ID" value="MFD1609082.1"/>
    <property type="molecule type" value="Genomic_DNA"/>
</dbReference>